<evidence type="ECO:0000313" key="3">
    <source>
        <dbReference type="Proteomes" id="UP001151760"/>
    </source>
</evidence>
<keyword evidence="3" id="KW-1185">Reference proteome</keyword>
<dbReference type="Proteomes" id="UP001151760">
    <property type="component" value="Unassembled WGS sequence"/>
</dbReference>
<evidence type="ECO:0000313" key="2">
    <source>
        <dbReference type="EMBL" id="GJT13574.1"/>
    </source>
</evidence>
<accession>A0ABQ5BJH2</accession>
<gene>
    <name evidence="2" type="ORF">Tco_0860616</name>
</gene>
<proteinExistence type="predicted"/>
<name>A0ABQ5BJH2_9ASTR</name>
<reference evidence="2" key="2">
    <citation type="submission" date="2022-01" db="EMBL/GenBank/DDBJ databases">
        <authorList>
            <person name="Yamashiro T."/>
            <person name="Shiraishi A."/>
            <person name="Satake H."/>
            <person name="Nakayama K."/>
        </authorList>
    </citation>
    <scope>NUCLEOTIDE SEQUENCE</scope>
</reference>
<sequence length="398" mass="45005">MRAHAPSTYILALRPETPPSGTPPLLPIPLPTPSPPLLLPSTVCRECVSKVTLPPRKRLCIVLGLRYEVDESSSAPTARPTGGFKADYGFVATLDDDIRQDPKRFVGLSQRMTDFVTTVRQDTDEIYVRLDDAQDDRSLMSGQLNMLFRDRRAHARTALIMEREARLSHEAWGQSMDASNTACSEVRALRTIVLAHQTEIAALRAADRARQAQLVETLRLMSTLQTQVTALQGQQGPARGPTQPKVLYFLMIEENGTKKNHQSQPRDTTALFLNIKMAMTVLHSGITSVRRTERVARECTYPDFMKCQPLNFKGMEGVVKLIQWFEKMETVFSISNYSMENQIKFFHCIFEQVATWWNSHVRTVGDAVAYAITWTDLKKKMTDKCCLRGEIKKLEAEL</sequence>
<comment type="caution">
    <text evidence="2">The sequence shown here is derived from an EMBL/GenBank/DDBJ whole genome shotgun (WGS) entry which is preliminary data.</text>
</comment>
<feature type="region of interest" description="Disordered" evidence="1">
    <location>
        <begin position="1"/>
        <end position="23"/>
    </location>
</feature>
<protein>
    <recommendedName>
        <fullName evidence="4">Reverse transcriptase domain-containing protein</fullName>
    </recommendedName>
</protein>
<reference evidence="2" key="1">
    <citation type="journal article" date="2022" name="Int. J. Mol. Sci.">
        <title>Draft Genome of Tanacetum Coccineum: Genomic Comparison of Closely Related Tanacetum-Family Plants.</title>
        <authorList>
            <person name="Yamashiro T."/>
            <person name="Shiraishi A."/>
            <person name="Nakayama K."/>
            <person name="Satake H."/>
        </authorList>
    </citation>
    <scope>NUCLEOTIDE SEQUENCE</scope>
</reference>
<dbReference type="EMBL" id="BQNB010013240">
    <property type="protein sequence ID" value="GJT13574.1"/>
    <property type="molecule type" value="Genomic_DNA"/>
</dbReference>
<evidence type="ECO:0000256" key="1">
    <source>
        <dbReference type="SAM" id="MobiDB-lite"/>
    </source>
</evidence>
<organism evidence="2 3">
    <name type="scientific">Tanacetum coccineum</name>
    <dbReference type="NCBI Taxonomy" id="301880"/>
    <lineage>
        <taxon>Eukaryota</taxon>
        <taxon>Viridiplantae</taxon>
        <taxon>Streptophyta</taxon>
        <taxon>Embryophyta</taxon>
        <taxon>Tracheophyta</taxon>
        <taxon>Spermatophyta</taxon>
        <taxon>Magnoliopsida</taxon>
        <taxon>eudicotyledons</taxon>
        <taxon>Gunneridae</taxon>
        <taxon>Pentapetalae</taxon>
        <taxon>asterids</taxon>
        <taxon>campanulids</taxon>
        <taxon>Asterales</taxon>
        <taxon>Asteraceae</taxon>
        <taxon>Asteroideae</taxon>
        <taxon>Anthemideae</taxon>
        <taxon>Anthemidinae</taxon>
        <taxon>Tanacetum</taxon>
    </lineage>
</organism>
<evidence type="ECO:0008006" key="4">
    <source>
        <dbReference type="Google" id="ProtNLM"/>
    </source>
</evidence>